<name>A0A254UEX5_ASPNG</name>
<keyword evidence="5 6" id="KW-0349">Heme</keyword>
<evidence type="ECO:0000313" key="7">
    <source>
        <dbReference type="EMBL" id="TPR04497.1"/>
    </source>
</evidence>
<dbReference type="GO" id="GO:0016705">
    <property type="term" value="F:oxidoreductase activity, acting on paired donors, with incorporation or reduction of molecular oxygen"/>
    <property type="evidence" value="ECO:0007669"/>
    <property type="project" value="InterPro"/>
</dbReference>
<feature type="binding site" description="axial binding residue" evidence="5">
    <location>
        <position position="436"/>
    </location>
    <ligand>
        <name>heme</name>
        <dbReference type="ChEBI" id="CHEBI:30413"/>
    </ligand>
    <ligandPart>
        <name>Fe</name>
        <dbReference type="ChEBI" id="CHEBI:18248"/>
    </ligandPart>
</feature>
<accession>A0A254UEX5</accession>
<reference evidence="8" key="1">
    <citation type="submission" date="2018-10" db="EMBL/GenBank/DDBJ databases">
        <title>FDA dAtabase for Regulatory Grade micrObial Sequences (FDA-ARGOS): Supporting development and validation of Infectious Disease Dx tests.</title>
        <authorList>
            <person name="Kerrigan L."/>
            <person name="Tallon L."/>
            <person name="Sadzewicz L."/>
            <person name="Sengamalay N."/>
            <person name="Ott S."/>
            <person name="Godinez A."/>
            <person name="Nagaraj S."/>
            <person name="Vavikolanu K."/>
            <person name="Nadendla S."/>
            <person name="George J."/>
            <person name="Sichtig H."/>
        </authorList>
    </citation>
    <scope>NUCLEOTIDE SEQUENCE [LARGE SCALE GENOMIC DNA]</scope>
    <source>
        <strain evidence="8">FDAARGOS_311</strain>
    </source>
</reference>
<organism evidence="7 8">
    <name type="scientific">Aspergillus niger</name>
    <dbReference type="NCBI Taxonomy" id="5061"/>
    <lineage>
        <taxon>Eukaryota</taxon>
        <taxon>Fungi</taxon>
        <taxon>Dikarya</taxon>
        <taxon>Ascomycota</taxon>
        <taxon>Pezizomycotina</taxon>
        <taxon>Eurotiomycetes</taxon>
        <taxon>Eurotiomycetidae</taxon>
        <taxon>Eurotiales</taxon>
        <taxon>Aspergillaceae</taxon>
        <taxon>Aspergillus</taxon>
        <taxon>Aspergillus subgen. Circumdati</taxon>
    </lineage>
</organism>
<evidence type="ECO:0000256" key="4">
    <source>
        <dbReference type="ARBA" id="ARBA00023004"/>
    </source>
</evidence>
<keyword evidence="6" id="KW-0503">Monooxygenase</keyword>
<dbReference type="SUPFAM" id="SSF48264">
    <property type="entry name" value="Cytochrome P450"/>
    <property type="match status" value="1"/>
</dbReference>
<dbReference type="GO" id="GO:0004497">
    <property type="term" value="F:monooxygenase activity"/>
    <property type="evidence" value="ECO:0007669"/>
    <property type="project" value="UniProtKB-KW"/>
</dbReference>
<dbReference type="VEuPathDB" id="FungiDB:An11g03430"/>
<dbReference type="VEuPathDB" id="FungiDB:ASPNIDRAFT2_1223783"/>
<dbReference type="Pfam" id="PF00067">
    <property type="entry name" value="p450"/>
    <property type="match status" value="1"/>
</dbReference>
<dbReference type="Gene3D" id="1.10.630.10">
    <property type="entry name" value="Cytochrome P450"/>
    <property type="match status" value="1"/>
</dbReference>
<comment type="similarity">
    <text evidence="1 6">Belongs to the cytochrome P450 family.</text>
</comment>
<dbReference type="GO" id="GO:0005506">
    <property type="term" value="F:iron ion binding"/>
    <property type="evidence" value="ECO:0007669"/>
    <property type="project" value="InterPro"/>
</dbReference>
<dbReference type="InterPro" id="IPR001128">
    <property type="entry name" value="Cyt_P450"/>
</dbReference>
<dbReference type="PANTHER" id="PTHR46300">
    <property type="entry name" value="P450, PUTATIVE (EUROFUNG)-RELATED-RELATED"/>
    <property type="match status" value="1"/>
</dbReference>
<dbReference type="InterPro" id="IPR036396">
    <property type="entry name" value="Cyt_P450_sf"/>
</dbReference>
<evidence type="ECO:0000256" key="5">
    <source>
        <dbReference type="PIRSR" id="PIRSR602401-1"/>
    </source>
</evidence>
<dbReference type="PANTHER" id="PTHR46300:SF12">
    <property type="entry name" value="P450, PUTATIVE (EUROFUNG)-RELATED"/>
    <property type="match status" value="1"/>
</dbReference>
<dbReference type="CDD" id="cd11065">
    <property type="entry name" value="CYP64-like"/>
    <property type="match status" value="1"/>
</dbReference>
<evidence type="ECO:0000256" key="6">
    <source>
        <dbReference type="RuleBase" id="RU000461"/>
    </source>
</evidence>
<proteinExistence type="inferred from homology"/>
<dbReference type="GO" id="GO:0020037">
    <property type="term" value="F:heme binding"/>
    <property type="evidence" value="ECO:0007669"/>
    <property type="project" value="InterPro"/>
</dbReference>
<comment type="cofactor">
    <cofactor evidence="5">
        <name>heme</name>
        <dbReference type="ChEBI" id="CHEBI:30413"/>
    </cofactor>
</comment>
<keyword evidence="3 6" id="KW-0560">Oxidoreductase</keyword>
<dbReference type="PROSITE" id="PS00086">
    <property type="entry name" value="CYTOCHROME_P450"/>
    <property type="match status" value="1"/>
</dbReference>
<protein>
    <submittedName>
        <fullName evidence="7">Tannase and feruloyl esterase family protein</fullName>
    </submittedName>
</protein>
<dbReference type="PRINTS" id="PR00463">
    <property type="entry name" value="EP450I"/>
</dbReference>
<evidence type="ECO:0000313" key="8">
    <source>
        <dbReference type="Proteomes" id="UP000197666"/>
    </source>
</evidence>
<dbReference type="AlphaFoldDB" id="A0A254UEX5"/>
<dbReference type="InterPro" id="IPR050364">
    <property type="entry name" value="Cytochrome_P450_fung"/>
</dbReference>
<dbReference type="InterPro" id="IPR017972">
    <property type="entry name" value="Cyt_P450_CS"/>
</dbReference>
<keyword evidence="2 5" id="KW-0479">Metal-binding</keyword>
<evidence type="ECO:0000256" key="1">
    <source>
        <dbReference type="ARBA" id="ARBA00010617"/>
    </source>
</evidence>
<dbReference type="InterPro" id="IPR002401">
    <property type="entry name" value="Cyt_P450_E_grp-I"/>
</dbReference>
<dbReference type="PRINTS" id="PR00385">
    <property type="entry name" value="P450"/>
</dbReference>
<dbReference type="Proteomes" id="UP000197666">
    <property type="component" value="Unassembled WGS sequence"/>
</dbReference>
<sequence length="532" mass="59664">MLSIASLLVGLASIYVLYVFLGPKKTSAPLPPGPPPKPVIGNLNDLPPPGSKDWQHWLDHKEKYGPISSVTIFGQTLVVLNDPDMALEMLEKRSAKHSSRPHLPIADLSGWDKTLGLLPYNNRFRAYRKATYRELGSANAVAKFDGIVDKEVTRFLLRVIRSPNDLIDHLRKEAGAIILRIGYGYTIEPNARDPLVDLVDKAMDDFSQIVLPGAWLVNFVPFLKYLPTWLPGGKENQIAKEYKERLTIMHDKTYDFVKNQMARGVHQPSYVSGLLEKDTVLPGSEEEIVVKYSAGALYGGGADTTVSALSCFFMAMALNPSVQKKAKEEIDQVIGTSRLPDLSNQNDLPYINAVVQEVFRWHPVTPLSVSHASSEEDIFNGYLIPKGAIIVPNVWAFTHDPTNYRNPETFNPDRFLGAAPEPDPRLYAFGFGRRICPGRLLAEKSIFLTVARALAVLDIRKKVRDGKEVPIRVEFSSGTISHPVPFEVDLKPRSKGHEKLVGAVEREFRGRRVMRRSWGSEDMDDWYYRGRC</sequence>
<gene>
    <name evidence="7" type="ORF">CAN33_0030030</name>
</gene>
<dbReference type="VEuPathDB" id="FungiDB:M747DRAFT_278736"/>
<dbReference type="eggNOG" id="KOG0156">
    <property type="taxonomic scope" value="Eukaryota"/>
</dbReference>
<comment type="caution">
    <text evidence="7">The sequence shown here is derived from an EMBL/GenBank/DDBJ whole genome shotgun (WGS) entry which is preliminary data.</text>
</comment>
<dbReference type="VEuPathDB" id="FungiDB:ATCC64974_89610"/>
<keyword evidence="4 5" id="KW-0408">Iron</keyword>
<evidence type="ECO:0000256" key="3">
    <source>
        <dbReference type="ARBA" id="ARBA00023002"/>
    </source>
</evidence>
<evidence type="ECO:0000256" key="2">
    <source>
        <dbReference type="ARBA" id="ARBA00022723"/>
    </source>
</evidence>
<dbReference type="EMBL" id="NKJJ02000002">
    <property type="protein sequence ID" value="TPR04497.1"/>
    <property type="molecule type" value="Genomic_DNA"/>
</dbReference>